<evidence type="ECO:0000313" key="8">
    <source>
        <dbReference type="Proteomes" id="UP000270094"/>
    </source>
</evidence>
<sequence>MYRQVLLSGCRCVEIDVWDGSNGPVVTHGPSAVMRMNEVPLKDVCIAIRESAFKTSPYPVLLSIENHLCKPQQKQMVAIFREVFREFLLQRPLEKHALKEHESLPSPHALKKKILVKARRRLDNNEHTEASRKSSVVSIVSERSDLQMLEDEVRMLQLCPDEEEASSQELSDLVNYLTADKVPHTWNQDPRFYLMCSFSEDTSAKIYKDAVQQQANELVKHTSKRIVRVYPSNMRIKSDNFLPNIHWMMGIQMVALNFQTNCLEMLMNHAMFEQTAWCGYVKKPECLNDSSLDFDLYGRLRIIPHRMPVTLKVTVIKVSFMAMK</sequence>
<dbReference type="GO" id="GO:0016042">
    <property type="term" value="P:lipid catabolic process"/>
    <property type="evidence" value="ECO:0007669"/>
    <property type="project" value="UniProtKB-KW"/>
</dbReference>
<keyword evidence="3 5" id="KW-0442">Lipid degradation</keyword>
<feature type="domain" description="PI-PLC Y-box" evidence="6">
    <location>
        <begin position="170"/>
        <end position="287"/>
    </location>
</feature>
<proteinExistence type="predicted"/>
<evidence type="ECO:0000256" key="3">
    <source>
        <dbReference type="ARBA" id="ARBA00022963"/>
    </source>
</evidence>
<dbReference type="SMART" id="SM00149">
    <property type="entry name" value="PLCYc"/>
    <property type="match status" value="1"/>
</dbReference>
<dbReference type="PROSITE" id="PS50008">
    <property type="entry name" value="PIPLC_Y_DOMAIN"/>
    <property type="match status" value="1"/>
</dbReference>
<dbReference type="GO" id="GO:0048015">
    <property type="term" value="P:phosphatidylinositol-mediated signaling"/>
    <property type="evidence" value="ECO:0007669"/>
    <property type="project" value="TreeGrafter"/>
</dbReference>
<dbReference type="InterPro" id="IPR000909">
    <property type="entry name" value="PLipase_C_PInositol-sp_X_dom"/>
</dbReference>
<evidence type="ECO:0000256" key="5">
    <source>
        <dbReference type="RuleBase" id="RU361133"/>
    </source>
</evidence>
<evidence type="ECO:0000313" key="7">
    <source>
        <dbReference type="EMBL" id="VDM66329.1"/>
    </source>
</evidence>
<keyword evidence="4 5" id="KW-0443">Lipid metabolism</keyword>
<name>A0A3P7IHP2_STRVU</name>
<comment type="catalytic activity">
    <reaction evidence="5">
        <text>a 1,2-diacyl-sn-glycero-3-phospho-(1D-myo-inositol-4,5-bisphosphate) + H2O = 1D-myo-inositol 1,4,5-trisphosphate + a 1,2-diacyl-sn-glycerol + H(+)</text>
        <dbReference type="Rhea" id="RHEA:33179"/>
        <dbReference type="ChEBI" id="CHEBI:15377"/>
        <dbReference type="ChEBI" id="CHEBI:15378"/>
        <dbReference type="ChEBI" id="CHEBI:17815"/>
        <dbReference type="ChEBI" id="CHEBI:58456"/>
        <dbReference type="ChEBI" id="CHEBI:203600"/>
        <dbReference type="EC" id="3.1.4.11"/>
    </reaction>
</comment>
<dbReference type="SMART" id="SM00148">
    <property type="entry name" value="PLCXc"/>
    <property type="match status" value="1"/>
</dbReference>
<dbReference type="OrthoDB" id="269822at2759"/>
<dbReference type="PRINTS" id="PR00390">
    <property type="entry name" value="PHPHLIPASEC"/>
</dbReference>
<dbReference type="EC" id="3.1.4.11" evidence="1 5"/>
<dbReference type="GO" id="GO:0046488">
    <property type="term" value="P:phosphatidylinositol metabolic process"/>
    <property type="evidence" value="ECO:0007669"/>
    <property type="project" value="TreeGrafter"/>
</dbReference>
<keyword evidence="8" id="KW-1185">Reference proteome</keyword>
<dbReference type="PANTHER" id="PTHR10336">
    <property type="entry name" value="PHOSPHOINOSITIDE-SPECIFIC PHOSPHOLIPASE C FAMILY PROTEIN"/>
    <property type="match status" value="1"/>
</dbReference>
<organism evidence="7 8">
    <name type="scientific">Strongylus vulgaris</name>
    <name type="common">Blood worm</name>
    <dbReference type="NCBI Taxonomy" id="40348"/>
    <lineage>
        <taxon>Eukaryota</taxon>
        <taxon>Metazoa</taxon>
        <taxon>Ecdysozoa</taxon>
        <taxon>Nematoda</taxon>
        <taxon>Chromadorea</taxon>
        <taxon>Rhabditida</taxon>
        <taxon>Rhabditina</taxon>
        <taxon>Rhabditomorpha</taxon>
        <taxon>Strongyloidea</taxon>
        <taxon>Strongylidae</taxon>
        <taxon>Strongylus</taxon>
    </lineage>
</organism>
<protein>
    <recommendedName>
        <fullName evidence="1 5">Phosphoinositide phospholipase C</fullName>
        <ecNumber evidence="1 5">3.1.4.11</ecNumber>
    </recommendedName>
</protein>
<gene>
    <name evidence="7" type="ORF">SVUK_LOCUS1327</name>
</gene>
<dbReference type="Pfam" id="PF00387">
    <property type="entry name" value="PI-PLC-Y"/>
    <property type="match status" value="1"/>
</dbReference>
<dbReference type="InterPro" id="IPR001711">
    <property type="entry name" value="PLipase_C_Pinositol-sp_Y"/>
</dbReference>
<keyword evidence="2 5" id="KW-0378">Hydrolase</keyword>
<evidence type="ECO:0000259" key="6">
    <source>
        <dbReference type="PROSITE" id="PS50008"/>
    </source>
</evidence>
<dbReference type="PROSITE" id="PS50007">
    <property type="entry name" value="PIPLC_X_DOMAIN"/>
    <property type="match status" value="1"/>
</dbReference>
<dbReference type="GO" id="GO:0051209">
    <property type="term" value="P:release of sequestered calcium ion into cytosol"/>
    <property type="evidence" value="ECO:0007669"/>
    <property type="project" value="TreeGrafter"/>
</dbReference>
<dbReference type="GO" id="GO:0004435">
    <property type="term" value="F:phosphatidylinositol-4,5-bisphosphate phospholipase C activity"/>
    <property type="evidence" value="ECO:0007669"/>
    <property type="project" value="UniProtKB-EC"/>
</dbReference>
<dbReference type="Proteomes" id="UP000270094">
    <property type="component" value="Unassembled WGS sequence"/>
</dbReference>
<accession>A0A3P7IHP2</accession>
<dbReference type="EMBL" id="UYYB01002576">
    <property type="protein sequence ID" value="VDM66329.1"/>
    <property type="molecule type" value="Genomic_DNA"/>
</dbReference>
<dbReference type="Pfam" id="PF00388">
    <property type="entry name" value="PI-PLC-X"/>
    <property type="match status" value="1"/>
</dbReference>
<dbReference type="Gene3D" id="3.20.20.190">
    <property type="entry name" value="Phosphatidylinositol (PI) phosphodiesterase"/>
    <property type="match status" value="1"/>
</dbReference>
<reference evidence="7 8" key="1">
    <citation type="submission" date="2018-11" db="EMBL/GenBank/DDBJ databases">
        <authorList>
            <consortium name="Pathogen Informatics"/>
        </authorList>
    </citation>
    <scope>NUCLEOTIDE SEQUENCE [LARGE SCALE GENOMIC DNA]</scope>
</reference>
<dbReference type="SUPFAM" id="SSF51695">
    <property type="entry name" value="PLC-like phosphodiesterases"/>
    <property type="match status" value="1"/>
</dbReference>
<evidence type="ECO:0000256" key="1">
    <source>
        <dbReference type="ARBA" id="ARBA00012368"/>
    </source>
</evidence>
<evidence type="ECO:0000256" key="4">
    <source>
        <dbReference type="ARBA" id="ARBA00023098"/>
    </source>
</evidence>
<dbReference type="AlphaFoldDB" id="A0A3P7IHP2"/>
<dbReference type="InterPro" id="IPR017946">
    <property type="entry name" value="PLC-like_Pdiesterase_TIM-brl"/>
</dbReference>
<dbReference type="PANTHER" id="PTHR10336:SF36">
    <property type="entry name" value="1-PHOSPHATIDYLINOSITOL 4,5-BISPHOSPHATE PHOSPHODIESTERASE BETA-4"/>
    <property type="match status" value="1"/>
</dbReference>
<dbReference type="CDD" id="cd08558">
    <property type="entry name" value="PI-PLCc_eukaryota"/>
    <property type="match status" value="1"/>
</dbReference>
<dbReference type="InterPro" id="IPR001192">
    <property type="entry name" value="PI-PLC_fam"/>
</dbReference>
<evidence type="ECO:0000256" key="2">
    <source>
        <dbReference type="ARBA" id="ARBA00022801"/>
    </source>
</evidence>